<name>A0AAV4XX80_CAEEX</name>
<evidence type="ECO:0000313" key="2">
    <source>
        <dbReference type="Proteomes" id="UP001054945"/>
    </source>
</evidence>
<reference evidence="1 2" key="1">
    <citation type="submission" date="2021-06" db="EMBL/GenBank/DDBJ databases">
        <title>Caerostris extrusa draft genome.</title>
        <authorList>
            <person name="Kono N."/>
            <person name="Arakawa K."/>
        </authorList>
    </citation>
    <scope>NUCLEOTIDE SEQUENCE [LARGE SCALE GENOMIC DNA]</scope>
</reference>
<dbReference type="EMBL" id="BPLR01000931">
    <property type="protein sequence ID" value="GIY98521.1"/>
    <property type="molecule type" value="Genomic_DNA"/>
</dbReference>
<protein>
    <recommendedName>
        <fullName evidence="3">Secreted protein</fullName>
    </recommendedName>
</protein>
<gene>
    <name evidence="1" type="ORF">CEXT_664101</name>
</gene>
<evidence type="ECO:0000313" key="1">
    <source>
        <dbReference type="EMBL" id="GIY98521.1"/>
    </source>
</evidence>
<organism evidence="1 2">
    <name type="scientific">Caerostris extrusa</name>
    <name type="common">Bark spider</name>
    <name type="synonym">Caerostris bankana</name>
    <dbReference type="NCBI Taxonomy" id="172846"/>
    <lineage>
        <taxon>Eukaryota</taxon>
        <taxon>Metazoa</taxon>
        <taxon>Ecdysozoa</taxon>
        <taxon>Arthropoda</taxon>
        <taxon>Chelicerata</taxon>
        <taxon>Arachnida</taxon>
        <taxon>Araneae</taxon>
        <taxon>Araneomorphae</taxon>
        <taxon>Entelegynae</taxon>
        <taxon>Araneoidea</taxon>
        <taxon>Araneidae</taxon>
        <taxon>Caerostris</taxon>
    </lineage>
</organism>
<sequence>MTTIKKPRDKFLVLFNFLETFHAGPLCRPAVCCFAREILSKLSFAPVTPNAAHLCAPCLLQKRPSLSRDRMIRKISANERLRCIYSLGRSSSKKINIKLF</sequence>
<keyword evidence="2" id="KW-1185">Reference proteome</keyword>
<comment type="caution">
    <text evidence="1">The sequence shown here is derived from an EMBL/GenBank/DDBJ whole genome shotgun (WGS) entry which is preliminary data.</text>
</comment>
<evidence type="ECO:0008006" key="3">
    <source>
        <dbReference type="Google" id="ProtNLM"/>
    </source>
</evidence>
<proteinExistence type="predicted"/>
<dbReference type="AlphaFoldDB" id="A0AAV4XX80"/>
<accession>A0AAV4XX80</accession>
<dbReference type="Proteomes" id="UP001054945">
    <property type="component" value="Unassembled WGS sequence"/>
</dbReference>